<organism evidence="5 6">
    <name type="scientific">Hymenobacter glaciei</name>
    <dbReference type="NCBI Taxonomy" id="877209"/>
    <lineage>
        <taxon>Bacteria</taxon>
        <taxon>Pseudomonadati</taxon>
        <taxon>Bacteroidota</taxon>
        <taxon>Cytophagia</taxon>
        <taxon>Cytophagales</taxon>
        <taxon>Hymenobacteraceae</taxon>
        <taxon>Hymenobacter</taxon>
    </lineage>
</organism>
<evidence type="ECO:0000256" key="3">
    <source>
        <dbReference type="ARBA" id="ARBA00022837"/>
    </source>
</evidence>
<comment type="cofactor">
    <cofactor evidence="1">
        <name>Ca(2+)</name>
        <dbReference type="ChEBI" id="CHEBI:29108"/>
    </cofactor>
</comment>
<dbReference type="InterPro" id="IPR027417">
    <property type="entry name" value="P-loop_NTPase"/>
</dbReference>
<proteinExistence type="predicted"/>
<name>A0ABP7UI28_9BACT</name>
<dbReference type="SUPFAM" id="SSF74650">
    <property type="entry name" value="Galactose mutarotase-like"/>
    <property type="match status" value="1"/>
</dbReference>
<dbReference type="CDD" id="cd09024">
    <property type="entry name" value="Aldose_epim_lacX"/>
    <property type="match status" value="1"/>
</dbReference>
<dbReference type="Pfam" id="PF01263">
    <property type="entry name" value="Aldose_epim"/>
    <property type="match status" value="1"/>
</dbReference>
<dbReference type="Gene3D" id="2.70.98.10">
    <property type="match status" value="1"/>
</dbReference>
<dbReference type="InterPro" id="IPR008183">
    <property type="entry name" value="Aldose_1/G6P_1-epimerase"/>
</dbReference>
<reference evidence="6" key="1">
    <citation type="journal article" date="2019" name="Int. J. Syst. Evol. Microbiol.">
        <title>The Global Catalogue of Microorganisms (GCM) 10K type strain sequencing project: providing services to taxonomists for standard genome sequencing and annotation.</title>
        <authorList>
            <consortium name="The Broad Institute Genomics Platform"/>
            <consortium name="The Broad Institute Genome Sequencing Center for Infectious Disease"/>
            <person name="Wu L."/>
            <person name="Ma J."/>
        </authorList>
    </citation>
    <scope>NUCLEOTIDE SEQUENCE [LARGE SCALE GENOMIC DNA]</scope>
    <source>
        <strain evidence="6">JCM 17225</strain>
    </source>
</reference>
<dbReference type="InterPro" id="IPR011013">
    <property type="entry name" value="Gal_mutarotase_sf_dom"/>
</dbReference>
<gene>
    <name evidence="5" type="ORF">GCM10022409_32520</name>
</gene>
<dbReference type="Pfam" id="PF13521">
    <property type="entry name" value="AAA_28"/>
    <property type="match status" value="1"/>
</dbReference>
<dbReference type="PANTHER" id="PTHR37512:SF1">
    <property type="entry name" value="NADR_TTD14 AAA DOMAIN-CONTAINING PROTEIN"/>
    <property type="match status" value="1"/>
</dbReference>
<dbReference type="SUPFAM" id="SSF52540">
    <property type="entry name" value="P-loop containing nucleoside triphosphate hydrolases"/>
    <property type="match status" value="1"/>
</dbReference>
<dbReference type="InterPro" id="IPR052735">
    <property type="entry name" value="NAD_biosynth-regulator"/>
</dbReference>
<keyword evidence="3" id="KW-0106">Calcium</keyword>
<dbReference type="CDD" id="cd02019">
    <property type="entry name" value="NK"/>
    <property type="match status" value="1"/>
</dbReference>
<dbReference type="InterPro" id="IPR038727">
    <property type="entry name" value="NadR/Ttd14_AAA_dom"/>
</dbReference>
<dbReference type="Gene3D" id="3.40.50.300">
    <property type="entry name" value="P-loop containing nucleotide triphosphate hydrolases"/>
    <property type="match status" value="1"/>
</dbReference>
<dbReference type="InterPro" id="IPR037481">
    <property type="entry name" value="LacX"/>
</dbReference>
<feature type="domain" description="NadR/Ttd14 AAA" evidence="4">
    <location>
        <begin position="3"/>
        <end position="161"/>
    </location>
</feature>
<protein>
    <recommendedName>
        <fullName evidence="4">NadR/Ttd14 AAA domain-containing protein</fullName>
    </recommendedName>
</protein>
<accession>A0ABP7UI28</accession>
<dbReference type="PANTHER" id="PTHR37512">
    <property type="entry name" value="TRIFUNCTIONAL NAD BIOSYNTHESIS/REGULATOR PROTEIN NADR"/>
    <property type="match status" value="1"/>
</dbReference>
<evidence type="ECO:0000256" key="2">
    <source>
        <dbReference type="ARBA" id="ARBA00011245"/>
    </source>
</evidence>
<dbReference type="RefSeq" id="WP_345056583.1">
    <property type="nucleotide sequence ID" value="NZ_BAABDK010000025.1"/>
</dbReference>
<comment type="caution">
    <text evidence="5">The sequence shown here is derived from an EMBL/GenBank/DDBJ whole genome shotgun (WGS) entry which is preliminary data.</text>
</comment>
<evidence type="ECO:0000313" key="5">
    <source>
        <dbReference type="EMBL" id="GAA4043935.1"/>
    </source>
</evidence>
<evidence type="ECO:0000256" key="1">
    <source>
        <dbReference type="ARBA" id="ARBA00001913"/>
    </source>
</evidence>
<evidence type="ECO:0000259" key="4">
    <source>
        <dbReference type="Pfam" id="PF13521"/>
    </source>
</evidence>
<dbReference type="Proteomes" id="UP001501469">
    <property type="component" value="Unassembled WGS sequence"/>
</dbReference>
<dbReference type="InterPro" id="IPR014718">
    <property type="entry name" value="GH-type_carb-bd"/>
</dbReference>
<comment type="subunit">
    <text evidence="2">Monomer.</text>
</comment>
<keyword evidence="6" id="KW-1185">Reference proteome</keyword>
<evidence type="ECO:0000313" key="6">
    <source>
        <dbReference type="Proteomes" id="UP001501469"/>
    </source>
</evidence>
<sequence length="482" mass="54313">MLRVSLTGPESTGKTTLAIRLASHYGTSFAPEFAREYLADSGPHYSPEDLEEIARGQLAAEAAAVATAEAQGHRVVFFDSDLLVIKIWFEHSFGSCPEWILQAIAQQHYDLVLLMGVDLPWQPDPLREHPHLRQHFYDLYQRELREQMSNFAEVSGEYDRRFAHACFLVDEQLLAAEHPVLPTAEEPRAPYRAPAYTLATPGCQATFSPHGAELTSFIVNGLEYLWSGDPAVWGRHAPVLFPLVGRLPGDAYHYQGRDYRLPQHGFARDQEFTVLHQSPNELVFRLQHDEGTRAMFPFAFELLITYTLRGAQLSVRWDVRNPAPDQPLLFSIGAHPAVRCPLLPGEQFEDYYFAFDHPVTLDRHLLAGGLLTGETARVLTQGEELPLSYELFADDALVFKYYDFSRLTLRSRKSARFVRFQFDGFPYLGLWTKGPGANFVCVEPWYGIASPTGEPGELSEKEGILTLEPGQSFSATYSIEIG</sequence>
<dbReference type="EMBL" id="BAABDK010000025">
    <property type="protein sequence ID" value="GAA4043935.1"/>
    <property type="molecule type" value="Genomic_DNA"/>
</dbReference>